<evidence type="ECO:0000259" key="11">
    <source>
        <dbReference type="PROSITE" id="PS50180"/>
    </source>
</evidence>
<comment type="similarity">
    <text evidence="3 9">Belongs to the adaptor complexes large subunit family.</text>
</comment>
<dbReference type="PIRSF" id="PIRSF037094">
    <property type="entry name" value="AP1_complex_gamma"/>
    <property type="match status" value="1"/>
</dbReference>
<name>A0A086L025_TOXGO</name>
<dbReference type="AlphaFoldDB" id="A0A086L025"/>
<keyword evidence="5 9" id="KW-0653">Protein transport</keyword>
<keyword evidence="6 9" id="KW-0333">Golgi apparatus</keyword>
<gene>
    <name evidence="12" type="ORF">TGP89_313670</name>
</gene>
<keyword evidence="8 9" id="KW-0968">Cytoplasmic vesicle</keyword>
<comment type="caution">
    <text evidence="12">The sequence shown here is derived from an EMBL/GenBank/DDBJ whole genome shotgun (WGS) entry which is preliminary data.</text>
</comment>
<feature type="region of interest" description="Disordered" evidence="10">
    <location>
        <begin position="662"/>
        <end position="709"/>
    </location>
</feature>
<feature type="compositionally biased region" description="Basic and acidic residues" evidence="10">
    <location>
        <begin position="670"/>
        <end position="682"/>
    </location>
</feature>
<evidence type="ECO:0000256" key="8">
    <source>
        <dbReference type="ARBA" id="ARBA00023329"/>
    </source>
</evidence>
<keyword evidence="4 9" id="KW-0813">Transport</keyword>
<evidence type="ECO:0000313" key="12">
    <source>
        <dbReference type="EMBL" id="KFG49993.1"/>
    </source>
</evidence>
<dbReference type="SUPFAM" id="SSF48371">
    <property type="entry name" value="ARM repeat"/>
    <property type="match status" value="1"/>
</dbReference>
<evidence type="ECO:0000256" key="2">
    <source>
        <dbReference type="ARBA" id="ARBA00004555"/>
    </source>
</evidence>
<evidence type="ECO:0000256" key="10">
    <source>
        <dbReference type="SAM" id="MobiDB-lite"/>
    </source>
</evidence>
<evidence type="ECO:0000256" key="7">
    <source>
        <dbReference type="ARBA" id="ARBA00023136"/>
    </source>
</evidence>
<accession>A0A086L025</accession>
<dbReference type="InterPro" id="IPR016024">
    <property type="entry name" value="ARM-type_fold"/>
</dbReference>
<evidence type="ECO:0000256" key="9">
    <source>
        <dbReference type="PIRNR" id="PIRNR037094"/>
    </source>
</evidence>
<dbReference type="InterPro" id="IPR011989">
    <property type="entry name" value="ARM-like"/>
</dbReference>
<dbReference type="InterPro" id="IPR017107">
    <property type="entry name" value="AP1_complex_gsu"/>
</dbReference>
<dbReference type="GO" id="GO:0030121">
    <property type="term" value="C:AP-1 adaptor complex"/>
    <property type="evidence" value="ECO:0007669"/>
    <property type="project" value="InterPro"/>
</dbReference>
<dbReference type="Pfam" id="PF01602">
    <property type="entry name" value="Adaptin_N"/>
    <property type="match status" value="1"/>
</dbReference>
<evidence type="ECO:0000256" key="1">
    <source>
        <dbReference type="ARBA" id="ARBA00004156"/>
    </source>
</evidence>
<dbReference type="EMBL" id="AEYI02000378">
    <property type="protein sequence ID" value="KFG49993.1"/>
    <property type="molecule type" value="Genomic_DNA"/>
</dbReference>
<dbReference type="PANTHER" id="PTHR22780">
    <property type="entry name" value="ADAPTIN, ALPHA/GAMMA/EPSILON"/>
    <property type="match status" value="1"/>
</dbReference>
<dbReference type="InterPro" id="IPR050840">
    <property type="entry name" value="Adaptor_Complx_Large_Subunit"/>
</dbReference>
<dbReference type="InterPro" id="IPR008153">
    <property type="entry name" value="GAE_dom"/>
</dbReference>
<proteinExistence type="inferred from homology"/>
<dbReference type="GO" id="GO:0016192">
    <property type="term" value="P:vesicle-mediated transport"/>
    <property type="evidence" value="ECO:0007669"/>
    <property type="project" value="InterPro"/>
</dbReference>
<evidence type="ECO:0000256" key="5">
    <source>
        <dbReference type="ARBA" id="ARBA00022927"/>
    </source>
</evidence>
<protein>
    <recommendedName>
        <fullName evidence="9">AP-1 complex subunit gamma</fullName>
    </recommendedName>
</protein>
<evidence type="ECO:0000313" key="13">
    <source>
        <dbReference type="Proteomes" id="UP000028828"/>
    </source>
</evidence>
<dbReference type="GO" id="GO:0006886">
    <property type="term" value="P:intracellular protein transport"/>
    <property type="evidence" value="ECO:0007669"/>
    <property type="project" value="UniProtKB-UniRule"/>
</dbReference>
<sequence>MSCKLREFIRNIRAAKTAADERAVVSKECAEIRTAFKEGDGRYRHRNVAKVLFISMLGYPTQFAQLECLKLLASPRFAEKRVGYLGLSCLLDEQSEVLMLATNSIKNDLQHPNQYVNGLALTALGNIGTGEMCGAIMTQVEDLLRCSNPFIRKKAALCGVRVVKRVGDCEEKLLACLPALLADRNHGVLISACALITALAERDPSLVSTMRTHIPTLVKSLKACLTAGYAHAAEYDIAGITDPLLQCRLLRVLALLAKGDAESSASLSDVLAHVATNTEGAKNVGNSVLYECVRTIMTIEDDPGLRVLGVNILGRFLSSRELNVKYVALGTLQQVVRVDSKAVMRHRDILLDCLKDQDLSLRRRAVEVLFCLITDDNVRGLVKELLNFLLMLNDAEFKQFVVNKIAVAASRHAPSTRWQIDTLLKLMTLGGDAVDDAITYSFVDLVVSTPPLHSYVVHKCYFSFQHSLSNNAALWQAGVYCVGEFGDLLVKPEKGHLLSPNGGGSMTEDTLAITPRQVADLLISVADQLSSFPKAKQGVLTQTLLTAAAKLAARLPSQRERLVGLLKRFETSNNVEVQQRSSEYMGLLEWDEWKENTSIFDRMPVCDAKLSSRRSLSSLGSGSFASLLSGRSGSAEALSPAPASRPVGDVWFDATEVPLNVGSPLAASSGRDDSEKDERNDRASQVSHGDSLFDEKPAQRNGIAAGSGKKTNDLLDLDDLLNMGYSSESRASPQGIPPHASGDPSSGAGVAGGSAVGASSGDKSIDMLADLLEGTSVSLGGGAAVATPAGNSAADMRGSTSAQGGGSLDSLFGLSPSQLSLPSGTSLSAVQSPTSADPFDSFLASSAKGVNSGATPGIGSGLLGTVGSENGAFPPMNVLNEDDLCVDFICSRQGQSGSTATLLHEASGSEKGASIRAEFRNRGQAQITNLLFEAAVPKYLKLTIQPATGTSVPPTGTGVVTQDMCVCFGDGASAPGAKPLLMKCRISFNKDGAMLQKFVNVGDFPAGLLA</sequence>
<dbReference type="OrthoDB" id="28053at2759"/>
<evidence type="ECO:0000256" key="3">
    <source>
        <dbReference type="ARBA" id="ARBA00006613"/>
    </source>
</evidence>
<keyword evidence="7 9" id="KW-0472">Membrane</keyword>
<evidence type="ECO:0000256" key="4">
    <source>
        <dbReference type="ARBA" id="ARBA00022448"/>
    </source>
</evidence>
<dbReference type="InterPro" id="IPR008152">
    <property type="entry name" value="Clathrin_a/b/g-adaptin_app_Ig"/>
</dbReference>
<dbReference type="Proteomes" id="UP000028828">
    <property type="component" value="Unassembled WGS sequence"/>
</dbReference>
<dbReference type="InterPro" id="IPR013041">
    <property type="entry name" value="Clathrin_app_Ig-like_sf"/>
</dbReference>
<feature type="domain" description="GAE" evidence="11">
    <location>
        <begin position="871"/>
        <end position="1005"/>
    </location>
</feature>
<dbReference type="Gene3D" id="1.25.10.10">
    <property type="entry name" value="Leucine-rich Repeat Variant"/>
    <property type="match status" value="1"/>
</dbReference>
<dbReference type="Gene3D" id="2.60.40.1230">
    <property type="match status" value="1"/>
</dbReference>
<evidence type="ECO:0000256" key="6">
    <source>
        <dbReference type="ARBA" id="ARBA00023034"/>
    </source>
</evidence>
<dbReference type="InterPro" id="IPR002553">
    <property type="entry name" value="Clathrin/coatomer_adapt-like_N"/>
</dbReference>
<dbReference type="SUPFAM" id="SSF49348">
    <property type="entry name" value="Clathrin adaptor appendage domain"/>
    <property type="match status" value="1"/>
</dbReference>
<organism evidence="12 13">
    <name type="scientific">Toxoplasma gondii p89</name>
    <dbReference type="NCBI Taxonomy" id="943119"/>
    <lineage>
        <taxon>Eukaryota</taxon>
        <taxon>Sar</taxon>
        <taxon>Alveolata</taxon>
        <taxon>Apicomplexa</taxon>
        <taxon>Conoidasida</taxon>
        <taxon>Coccidia</taxon>
        <taxon>Eucoccidiorida</taxon>
        <taxon>Eimeriorina</taxon>
        <taxon>Sarcocystidae</taxon>
        <taxon>Toxoplasma</taxon>
    </lineage>
</organism>
<dbReference type="Pfam" id="PF02883">
    <property type="entry name" value="Alpha_adaptinC2"/>
    <property type="match status" value="1"/>
</dbReference>
<dbReference type="VEuPathDB" id="ToxoDB:TGP89_313670"/>
<comment type="subcellular location">
    <subcellularLocation>
        <location evidence="1">Cytoplasmic vesicle membrane</location>
    </subcellularLocation>
    <subcellularLocation>
        <location evidence="2">Golgi apparatus</location>
    </subcellularLocation>
</comment>
<reference evidence="12 13" key="1">
    <citation type="submission" date="2014-03" db="EMBL/GenBank/DDBJ databases">
        <authorList>
            <person name="Sibley D."/>
            <person name="Venepally P."/>
            <person name="Karamycheva S."/>
            <person name="Hadjithomas M."/>
            <person name="Khan A."/>
            <person name="Brunk B."/>
            <person name="Roos D."/>
            <person name="Caler E."/>
            <person name="Lorenzi H."/>
        </authorList>
    </citation>
    <scope>NUCLEOTIDE SEQUENCE [LARGE SCALE GENOMIC DNA]</scope>
    <source>
        <strain evidence="13">p89</strain>
    </source>
</reference>
<feature type="region of interest" description="Disordered" evidence="10">
    <location>
        <begin position="725"/>
        <end position="759"/>
    </location>
</feature>
<dbReference type="SMART" id="SM00809">
    <property type="entry name" value="Alpha_adaptinC2"/>
    <property type="match status" value="1"/>
</dbReference>
<dbReference type="PROSITE" id="PS50180">
    <property type="entry name" value="GAE"/>
    <property type="match status" value="1"/>
</dbReference>